<organism evidence="2">
    <name type="scientific">Octopus bimaculoides</name>
    <name type="common">California two-spotted octopus</name>
    <dbReference type="NCBI Taxonomy" id="37653"/>
    <lineage>
        <taxon>Eukaryota</taxon>
        <taxon>Metazoa</taxon>
        <taxon>Spiralia</taxon>
        <taxon>Lophotrochozoa</taxon>
        <taxon>Mollusca</taxon>
        <taxon>Cephalopoda</taxon>
        <taxon>Coleoidea</taxon>
        <taxon>Octopodiformes</taxon>
        <taxon>Octopoda</taxon>
        <taxon>Incirrata</taxon>
        <taxon>Octopodidae</taxon>
        <taxon>Octopus</taxon>
    </lineage>
</organism>
<dbReference type="AlphaFoldDB" id="A0A0L8GK51"/>
<dbReference type="EMBL" id="KQ421464">
    <property type="protein sequence ID" value="KOF77391.1"/>
    <property type="molecule type" value="Genomic_DNA"/>
</dbReference>
<evidence type="ECO:0000256" key="1">
    <source>
        <dbReference type="SAM" id="MobiDB-lite"/>
    </source>
</evidence>
<proteinExistence type="predicted"/>
<feature type="compositionally biased region" description="Basic and acidic residues" evidence="1">
    <location>
        <begin position="29"/>
        <end position="41"/>
    </location>
</feature>
<sequence length="51" mass="5550">MESYAKATAVGAAMPSEANQMKMNMDDIIRSEQFVQREGDNKAGPSRGDSQ</sequence>
<name>A0A0L8GK51_OCTBM</name>
<feature type="region of interest" description="Disordered" evidence="1">
    <location>
        <begin position="29"/>
        <end position="51"/>
    </location>
</feature>
<reference evidence="2" key="1">
    <citation type="submission" date="2015-07" db="EMBL/GenBank/DDBJ databases">
        <title>MeaNS - Measles Nucleotide Surveillance Program.</title>
        <authorList>
            <person name="Tran T."/>
            <person name="Druce J."/>
        </authorList>
    </citation>
    <scope>NUCLEOTIDE SEQUENCE</scope>
    <source>
        <strain evidence="2">UCB-OBI-ISO-001</strain>
        <tissue evidence="2">Gonad</tissue>
    </source>
</reference>
<evidence type="ECO:0000313" key="2">
    <source>
        <dbReference type="EMBL" id="KOF77391.1"/>
    </source>
</evidence>
<gene>
    <name evidence="2" type="ORF">OCBIM_22032169mg</name>
</gene>
<accession>A0A0L8GK51</accession>
<protein>
    <submittedName>
        <fullName evidence="2">Uncharacterized protein</fullName>
    </submittedName>
</protein>